<dbReference type="PANTHER" id="PTHR43004">
    <property type="entry name" value="TRK SYSTEM POTASSIUM UPTAKE PROTEIN"/>
    <property type="match status" value="1"/>
</dbReference>
<dbReference type="AlphaFoldDB" id="A0A4V5NI05"/>
<evidence type="ECO:0000256" key="3">
    <source>
        <dbReference type="ARBA" id="ARBA00022827"/>
    </source>
</evidence>
<dbReference type="OrthoDB" id="10016252at2759"/>
<evidence type="ECO:0000259" key="5">
    <source>
        <dbReference type="Pfam" id="PF01494"/>
    </source>
</evidence>
<dbReference type="InterPro" id="IPR050641">
    <property type="entry name" value="RIFMO-like"/>
</dbReference>
<dbReference type="Pfam" id="PF01494">
    <property type="entry name" value="FAD_binding_3"/>
    <property type="match status" value="1"/>
</dbReference>
<evidence type="ECO:0000256" key="2">
    <source>
        <dbReference type="ARBA" id="ARBA00022630"/>
    </source>
</evidence>
<comment type="cofactor">
    <cofactor evidence="1">
        <name>FAD</name>
        <dbReference type="ChEBI" id="CHEBI:57692"/>
    </cofactor>
</comment>
<protein>
    <recommendedName>
        <fullName evidence="5">FAD-binding domain-containing protein</fullName>
    </recommendedName>
</protein>
<keyword evidence="7" id="KW-1185">Reference proteome</keyword>
<sequence>MIDLDRFGWEDTQFVIDPVHWFMAARIGAHEDPKQNIWRISYGEKAGLSNEELMERQEMKFEQMLPGHPKPSEYKILNKSPYRVHQRCVEKMRVGRVLLAADAAHLCNPFGGLGLTGGIVDVGALLQCFEGMHNGVADDSILDKYCEVQRRMWHDIINPVSTANIRRLHLQDPDKALEEDEILQLVQKSETDLDLSRELQSAGNELVYDYTQYYRPAPKAGSAVLAKLETAGNTSCKMASYAGLRPPAAKGKRLAVGKGITAVPLRLAYASEPLWHRISEPAESGDAVS</sequence>
<dbReference type="PANTHER" id="PTHR43004:SF19">
    <property type="entry name" value="BINDING MONOOXYGENASE, PUTATIVE (JCVI)-RELATED"/>
    <property type="match status" value="1"/>
</dbReference>
<dbReference type="EMBL" id="NAJQ01000056">
    <property type="protein sequence ID" value="TKA81189.1"/>
    <property type="molecule type" value="Genomic_DNA"/>
</dbReference>
<organism evidence="6 7">
    <name type="scientific">Friedmanniomyces simplex</name>
    <dbReference type="NCBI Taxonomy" id="329884"/>
    <lineage>
        <taxon>Eukaryota</taxon>
        <taxon>Fungi</taxon>
        <taxon>Dikarya</taxon>
        <taxon>Ascomycota</taxon>
        <taxon>Pezizomycotina</taxon>
        <taxon>Dothideomycetes</taxon>
        <taxon>Dothideomycetidae</taxon>
        <taxon>Mycosphaerellales</taxon>
        <taxon>Teratosphaeriaceae</taxon>
        <taxon>Friedmanniomyces</taxon>
    </lineage>
</organism>
<accession>A0A4V5NI05</accession>
<keyword evidence="2" id="KW-0285">Flavoprotein</keyword>
<dbReference type="Proteomes" id="UP000309340">
    <property type="component" value="Unassembled WGS sequence"/>
</dbReference>
<evidence type="ECO:0000313" key="7">
    <source>
        <dbReference type="Proteomes" id="UP000309340"/>
    </source>
</evidence>
<reference evidence="6 7" key="1">
    <citation type="submission" date="2017-03" db="EMBL/GenBank/DDBJ databases">
        <title>Genomes of endolithic fungi from Antarctica.</title>
        <authorList>
            <person name="Coleine C."/>
            <person name="Masonjones S."/>
            <person name="Stajich J.E."/>
        </authorList>
    </citation>
    <scope>NUCLEOTIDE SEQUENCE [LARGE SCALE GENOMIC DNA]</scope>
    <source>
        <strain evidence="6 7">CCFEE 5184</strain>
    </source>
</reference>
<gene>
    <name evidence="6" type="ORF">B0A55_02613</name>
</gene>
<dbReference type="Gene3D" id="3.50.50.60">
    <property type="entry name" value="FAD/NAD(P)-binding domain"/>
    <property type="match status" value="1"/>
</dbReference>
<evidence type="ECO:0000256" key="1">
    <source>
        <dbReference type="ARBA" id="ARBA00001974"/>
    </source>
</evidence>
<keyword evidence="3" id="KW-0274">FAD</keyword>
<keyword evidence="4" id="KW-0560">Oxidoreductase</keyword>
<dbReference type="SUPFAM" id="SSF51905">
    <property type="entry name" value="FAD/NAD(P)-binding domain"/>
    <property type="match status" value="1"/>
</dbReference>
<comment type="caution">
    <text evidence="6">The sequence shown here is derived from an EMBL/GenBank/DDBJ whole genome shotgun (WGS) entry which is preliminary data.</text>
</comment>
<dbReference type="InterPro" id="IPR002938">
    <property type="entry name" value="FAD-bd"/>
</dbReference>
<dbReference type="Gene3D" id="3.30.9.10">
    <property type="entry name" value="D-Amino Acid Oxidase, subunit A, domain 2"/>
    <property type="match status" value="1"/>
</dbReference>
<dbReference type="GO" id="GO:0071949">
    <property type="term" value="F:FAD binding"/>
    <property type="evidence" value="ECO:0007669"/>
    <property type="project" value="InterPro"/>
</dbReference>
<dbReference type="GO" id="GO:0016709">
    <property type="term" value="F:oxidoreductase activity, acting on paired donors, with incorporation or reduction of molecular oxygen, NAD(P)H as one donor, and incorporation of one atom of oxygen"/>
    <property type="evidence" value="ECO:0007669"/>
    <property type="project" value="UniProtKB-ARBA"/>
</dbReference>
<dbReference type="STRING" id="329884.A0A4V5NI05"/>
<evidence type="ECO:0000256" key="4">
    <source>
        <dbReference type="ARBA" id="ARBA00023002"/>
    </source>
</evidence>
<dbReference type="InterPro" id="IPR036188">
    <property type="entry name" value="FAD/NAD-bd_sf"/>
</dbReference>
<name>A0A4V5NI05_9PEZI</name>
<dbReference type="PRINTS" id="PR00420">
    <property type="entry name" value="RNGMNOXGNASE"/>
</dbReference>
<feature type="domain" description="FAD-binding" evidence="5">
    <location>
        <begin position="35"/>
        <end position="151"/>
    </location>
</feature>
<proteinExistence type="predicted"/>
<evidence type="ECO:0000313" key="6">
    <source>
        <dbReference type="EMBL" id="TKA81189.1"/>
    </source>
</evidence>